<dbReference type="EMBL" id="CAQQ02151914">
    <property type="status" value="NOT_ANNOTATED_CDS"/>
    <property type="molecule type" value="Genomic_DNA"/>
</dbReference>
<sequence length="92" mass="10412">MECPGFFISVSRGFGIPLLSFFCRVSNQQNRDDKRGQSSKFRQSIVRSLATTVKVPPSVTQESRDHGQSFNFHQSIAMSLQMTVQVPSFVRQ</sequence>
<dbReference type="AlphaFoldDB" id="T1GB24"/>
<evidence type="ECO:0000313" key="1">
    <source>
        <dbReference type="EnsemblMetazoa" id="MESCA000444-PA"/>
    </source>
</evidence>
<dbReference type="Proteomes" id="UP000015102">
    <property type="component" value="Unassembled WGS sequence"/>
</dbReference>
<evidence type="ECO:0000313" key="2">
    <source>
        <dbReference type="Proteomes" id="UP000015102"/>
    </source>
</evidence>
<name>T1GB24_MEGSC</name>
<dbReference type="EnsemblMetazoa" id="MESCA000444-RA">
    <property type="protein sequence ID" value="MESCA000444-PA"/>
    <property type="gene ID" value="MESCA000444"/>
</dbReference>
<protein>
    <submittedName>
        <fullName evidence="1">Uncharacterized protein</fullName>
    </submittedName>
</protein>
<dbReference type="HOGENOM" id="CLU_2415779_0_0_1"/>
<dbReference type="EMBL" id="CAQQ02151915">
    <property type="status" value="NOT_ANNOTATED_CDS"/>
    <property type="molecule type" value="Genomic_DNA"/>
</dbReference>
<reference evidence="2" key="1">
    <citation type="submission" date="2013-02" db="EMBL/GenBank/DDBJ databases">
        <authorList>
            <person name="Hughes D."/>
        </authorList>
    </citation>
    <scope>NUCLEOTIDE SEQUENCE</scope>
    <source>
        <strain>Durham</strain>
        <strain evidence="2">NC isolate 2 -- Noor lab</strain>
    </source>
</reference>
<proteinExistence type="predicted"/>
<accession>T1GB24</accession>
<keyword evidence="2" id="KW-1185">Reference proteome</keyword>
<organism evidence="1 2">
    <name type="scientific">Megaselia scalaris</name>
    <name type="common">Humpbacked fly</name>
    <name type="synonym">Phora scalaris</name>
    <dbReference type="NCBI Taxonomy" id="36166"/>
    <lineage>
        <taxon>Eukaryota</taxon>
        <taxon>Metazoa</taxon>
        <taxon>Ecdysozoa</taxon>
        <taxon>Arthropoda</taxon>
        <taxon>Hexapoda</taxon>
        <taxon>Insecta</taxon>
        <taxon>Pterygota</taxon>
        <taxon>Neoptera</taxon>
        <taxon>Endopterygota</taxon>
        <taxon>Diptera</taxon>
        <taxon>Brachycera</taxon>
        <taxon>Muscomorpha</taxon>
        <taxon>Platypezoidea</taxon>
        <taxon>Phoridae</taxon>
        <taxon>Megaseliini</taxon>
        <taxon>Megaselia</taxon>
    </lineage>
</organism>
<reference evidence="1" key="2">
    <citation type="submission" date="2015-06" db="UniProtKB">
        <authorList>
            <consortium name="EnsemblMetazoa"/>
        </authorList>
    </citation>
    <scope>IDENTIFICATION</scope>
</reference>